<feature type="transmembrane region" description="Helical" evidence="7">
    <location>
        <begin position="158"/>
        <end position="177"/>
    </location>
</feature>
<sequence length="277" mass="31047">MLFLYLMYATVLGAAIGSFLNVVIYRLHSGRTLAGRSACLSCARCLPWYDLLPVISFIAMRGKCRACRGRISWQYPLVESLTAVVFFLSVLVFLQSPIGLLTVLQLSFRLVVWPILIVILFYDLRHKIIPDGFVFCFVGLALLYQVVAALVIGFDRFFISDILSGPLLFMFFFLLWFFSKGRWMGFGDAKLALGMGFWLGLGGGISATVFGFWSGALVGILLIAFFSLHARRTRLNGGLKKVTMKSEVPFAPYLIAGVFAVEFLHFSLFNLVWLLNI</sequence>
<organism evidence="10 11">
    <name type="scientific">Candidatus Taylorbacteria bacterium RIFCSPHIGHO2_02_FULL_46_13</name>
    <dbReference type="NCBI Taxonomy" id="1802312"/>
    <lineage>
        <taxon>Bacteria</taxon>
        <taxon>Candidatus Tayloriibacteriota</taxon>
    </lineage>
</organism>
<evidence type="ECO:0000256" key="1">
    <source>
        <dbReference type="ARBA" id="ARBA00004651"/>
    </source>
</evidence>
<reference evidence="10 11" key="1">
    <citation type="journal article" date="2016" name="Nat. Commun.">
        <title>Thousands of microbial genomes shed light on interconnected biogeochemical processes in an aquifer system.</title>
        <authorList>
            <person name="Anantharaman K."/>
            <person name="Brown C.T."/>
            <person name="Hug L.A."/>
            <person name="Sharon I."/>
            <person name="Castelle C.J."/>
            <person name="Probst A.J."/>
            <person name="Thomas B.C."/>
            <person name="Singh A."/>
            <person name="Wilkins M.J."/>
            <person name="Karaoz U."/>
            <person name="Brodie E.L."/>
            <person name="Williams K.H."/>
            <person name="Hubbard S.S."/>
            <person name="Banfield J.F."/>
        </authorList>
    </citation>
    <scope>NUCLEOTIDE SEQUENCE [LARGE SCALE GENOMIC DNA]</scope>
</reference>
<dbReference type="Proteomes" id="UP000177565">
    <property type="component" value="Unassembled WGS sequence"/>
</dbReference>
<feature type="transmembrane region" description="Helical" evidence="7">
    <location>
        <begin position="100"/>
        <end position="121"/>
    </location>
</feature>
<protein>
    <recommendedName>
        <fullName evidence="12">Prepilin peptidase</fullName>
    </recommendedName>
</protein>
<evidence type="ECO:0000259" key="9">
    <source>
        <dbReference type="Pfam" id="PF06750"/>
    </source>
</evidence>
<dbReference type="Pfam" id="PF01478">
    <property type="entry name" value="Peptidase_A24"/>
    <property type="match status" value="1"/>
</dbReference>
<evidence type="ECO:0000256" key="3">
    <source>
        <dbReference type="ARBA" id="ARBA00022475"/>
    </source>
</evidence>
<dbReference type="InterPro" id="IPR010627">
    <property type="entry name" value="Prepilin_pept_A24_N"/>
</dbReference>
<evidence type="ECO:0000256" key="4">
    <source>
        <dbReference type="ARBA" id="ARBA00022692"/>
    </source>
</evidence>
<dbReference type="Gene3D" id="1.20.120.1220">
    <property type="match status" value="1"/>
</dbReference>
<evidence type="ECO:0000256" key="7">
    <source>
        <dbReference type="SAM" id="Phobius"/>
    </source>
</evidence>
<feature type="transmembrane region" description="Helical" evidence="7">
    <location>
        <begin position="6"/>
        <end position="27"/>
    </location>
</feature>
<comment type="subcellular location">
    <subcellularLocation>
        <location evidence="1">Cell membrane</location>
        <topology evidence="1">Multi-pass membrane protein</topology>
    </subcellularLocation>
</comment>
<feature type="domain" description="Prepilin type IV endopeptidase peptidase" evidence="8">
    <location>
        <begin position="111"/>
        <end position="220"/>
    </location>
</feature>
<dbReference type="GO" id="GO:0006465">
    <property type="term" value="P:signal peptide processing"/>
    <property type="evidence" value="ECO:0007669"/>
    <property type="project" value="TreeGrafter"/>
</dbReference>
<keyword evidence="5 7" id="KW-1133">Transmembrane helix</keyword>
<feature type="transmembrane region" description="Helical" evidence="7">
    <location>
        <begin position="75"/>
        <end position="94"/>
    </location>
</feature>
<keyword evidence="4 7" id="KW-0812">Transmembrane</keyword>
<evidence type="ECO:0000256" key="6">
    <source>
        <dbReference type="ARBA" id="ARBA00023136"/>
    </source>
</evidence>
<evidence type="ECO:0000259" key="8">
    <source>
        <dbReference type="Pfam" id="PF01478"/>
    </source>
</evidence>
<evidence type="ECO:0000256" key="5">
    <source>
        <dbReference type="ARBA" id="ARBA00022989"/>
    </source>
</evidence>
<feature type="transmembrane region" description="Helical" evidence="7">
    <location>
        <begin position="189"/>
        <end position="206"/>
    </location>
</feature>
<dbReference type="Pfam" id="PF06750">
    <property type="entry name" value="A24_N_bact"/>
    <property type="match status" value="1"/>
</dbReference>
<evidence type="ECO:0000256" key="2">
    <source>
        <dbReference type="ARBA" id="ARBA00005801"/>
    </source>
</evidence>
<name>A0A1G2MR74_9BACT</name>
<evidence type="ECO:0008006" key="12">
    <source>
        <dbReference type="Google" id="ProtNLM"/>
    </source>
</evidence>
<dbReference type="PANTHER" id="PTHR30487:SF0">
    <property type="entry name" value="PREPILIN LEADER PEPTIDASE_N-METHYLTRANSFERASE-RELATED"/>
    <property type="match status" value="1"/>
</dbReference>
<feature type="domain" description="Prepilin peptidase A24 N-terminal" evidence="9">
    <location>
        <begin position="11"/>
        <end position="92"/>
    </location>
</feature>
<dbReference type="InterPro" id="IPR000045">
    <property type="entry name" value="Prepilin_IV_endopep_pep"/>
</dbReference>
<dbReference type="STRING" id="1802312.A3C06_01595"/>
<feature type="transmembrane region" description="Helical" evidence="7">
    <location>
        <begin position="133"/>
        <end position="152"/>
    </location>
</feature>
<dbReference type="PANTHER" id="PTHR30487">
    <property type="entry name" value="TYPE 4 PREPILIN-LIKE PROTEINS LEADER PEPTIDE-PROCESSING ENZYME"/>
    <property type="match status" value="1"/>
</dbReference>
<feature type="transmembrane region" description="Helical" evidence="7">
    <location>
        <begin position="250"/>
        <end position="275"/>
    </location>
</feature>
<dbReference type="AlphaFoldDB" id="A0A1G2MR74"/>
<dbReference type="GO" id="GO:0005886">
    <property type="term" value="C:plasma membrane"/>
    <property type="evidence" value="ECO:0007669"/>
    <property type="project" value="UniProtKB-SubCell"/>
</dbReference>
<keyword evidence="6 7" id="KW-0472">Membrane</keyword>
<comment type="caution">
    <text evidence="10">The sequence shown here is derived from an EMBL/GenBank/DDBJ whole genome shotgun (WGS) entry which is preliminary data.</text>
</comment>
<proteinExistence type="inferred from homology"/>
<accession>A0A1G2MR74</accession>
<evidence type="ECO:0000313" key="10">
    <source>
        <dbReference type="EMBL" id="OHA26376.1"/>
    </source>
</evidence>
<dbReference type="GO" id="GO:0004190">
    <property type="term" value="F:aspartic-type endopeptidase activity"/>
    <property type="evidence" value="ECO:0007669"/>
    <property type="project" value="InterPro"/>
</dbReference>
<dbReference type="EMBL" id="MHRQ01000021">
    <property type="protein sequence ID" value="OHA26376.1"/>
    <property type="molecule type" value="Genomic_DNA"/>
</dbReference>
<keyword evidence="3" id="KW-1003">Cell membrane</keyword>
<evidence type="ECO:0000313" key="11">
    <source>
        <dbReference type="Proteomes" id="UP000177565"/>
    </source>
</evidence>
<gene>
    <name evidence="10" type="ORF">A3C06_01595</name>
</gene>
<comment type="similarity">
    <text evidence="2">Belongs to the peptidase A24 family.</text>
</comment>
<dbReference type="InterPro" id="IPR050882">
    <property type="entry name" value="Prepilin_peptidase/N-MTase"/>
</dbReference>